<dbReference type="GO" id="GO:0006400">
    <property type="term" value="P:tRNA modification"/>
    <property type="evidence" value="ECO:0007669"/>
    <property type="project" value="TreeGrafter"/>
</dbReference>
<evidence type="ECO:0000313" key="6">
    <source>
        <dbReference type="EMBL" id="SFR58223.1"/>
    </source>
</evidence>
<dbReference type="Pfam" id="PF10343">
    <property type="entry name" value="Q_salvage"/>
    <property type="match status" value="1"/>
</dbReference>
<dbReference type="PANTHER" id="PTHR21314">
    <property type="entry name" value="QUEUOSINE 5'-PHOSPHATE N-GLYCOSYLASE_HYDROLASE-RELATED"/>
    <property type="match status" value="1"/>
</dbReference>
<gene>
    <name evidence="6" type="ORF">SAMN04488124_2487</name>
</gene>
<dbReference type="OrthoDB" id="381347at2157"/>
<organism evidence="6 7">
    <name type="scientific">Halogeometricum limi</name>
    <dbReference type="NCBI Taxonomy" id="555875"/>
    <lineage>
        <taxon>Archaea</taxon>
        <taxon>Methanobacteriati</taxon>
        <taxon>Methanobacteriota</taxon>
        <taxon>Stenosarchaea group</taxon>
        <taxon>Halobacteria</taxon>
        <taxon>Halobacteriales</taxon>
        <taxon>Haloferacaceae</taxon>
        <taxon>Halogeometricum</taxon>
    </lineage>
</organism>
<accession>A0A1I6HUV9</accession>
<dbReference type="RefSeq" id="WP_089881353.1">
    <property type="nucleotide sequence ID" value="NZ_FOYS01000004.1"/>
</dbReference>
<dbReference type="Proteomes" id="UP000243250">
    <property type="component" value="Unassembled WGS sequence"/>
</dbReference>
<evidence type="ECO:0000256" key="5">
    <source>
        <dbReference type="ARBA" id="ARBA00048204"/>
    </source>
</evidence>
<dbReference type="InterPro" id="IPR019438">
    <property type="entry name" value="Q_salvage"/>
</dbReference>
<comment type="catalytic activity">
    <reaction evidence="5">
        <text>queuosine 5'-phosphate + H2O = queuine + D-ribose 5-phosphate</text>
        <dbReference type="Rhea" id="RHEA:75387"/>
        <dbReference type="ChEBI" id="CHEBI:15377"/>
        <dbReference type="ChEBI" id="CHEBI:17433"/>
        <dbReference type="ChEBI" id="CHEBI:78346"/>
        <dbReference type="ChEBI" id="CHEBI:194371"/>
    </reaction>
    <physiologicalReaction direction="left-to-right" evidence="5">
        <dbReference type="Rhea" id="RHEA:75388"/>
    </physiologicalReaction>
</comment>
<evidence type="ECO:0000256" key="4">
    <source>
        <dbReference type="ARBA" id="ARBA00035393"/>
    </source>
</evidence>
<proteinExistence type="inferred from homology"/>
<protein>
    <recommendedName>
        <fullName evidence="3">Queuosine 5'-phosphate N-glycosylase/hydrolase</fullName>
    </recommendedName>
    <alternativeName>
        <fullName evidence="4">Queuosine-nucleotide N-glycosylase/hydrolase</fullName>
    </alternativeName>
</protein>
<dbReference type="GO" id="GO:0016787">
    <property type="term" value="F:hydrolase activity"/>
    <property type="evidence" value="ECO:0007669"/>
    <property type="project" value="UniProtKB-KW"/>
</dbReference>
<dbReference type="PANTHER" id="PTHR21314:SF0">
    <property type="entry name" value="QUEUOSINE 5'-PHOSPHATE N-GLYCOSYLASE_HYDROLASE"/>
    <property type="match status" value="1"/>
</dbReference>
<keyword evidence="1" id="KW-0378">Hydrolase</keyword>
<reference evidence="7" key="1">
    <citation type="submission" date="2016-10" db="EMBL/GenBank/DDBJ databases">
        <authorList>
            <person name="Varghese N."/>
            <person name="Submissions S."/>
        </authorList>
    </citation>
    <scope>NUCLEOTIDE SEQUENCE [LARGE SCALE GENOMIC DNA]</scope>
    <source>
        <strain evidence="7">CGMCC 1.8711</strain>
    </source>
</reference>
<evidence type="ECO:0000256" key="3">
    <source>
        <dbReference type="ARBA" id="ARBA00035306"/>
    </source>
</evidence>
<dbReference type="EMBL" id="FOYS01000004">
    <property type="protein sequence ID" value="SFR58223.1"/>
    <property type="molecule type" value="Genomic_DNA"/>
</dbReference>
<comment type="similarity">
    <text evidence="2">Belongs to the QNG1 protein family.</text>
</comment>
<dbReference type="AlphaFoldDB" id="A0A1I6HUV9"/>
<evidence type="ECO:0000256" key="2">
    <source>
        <dbReference type="ARBA" id="ARBA00035119"/>
    </source>
</evidence>
<evidence type="ECO:0000256" key="1">
    <source>
        <dbReference type="ARBA" id="ARBA00022801"/>
    </source>
</evidence>
<sequence>MNLVRDSLQQAPDPLDHIKINNMAISDLAFELKNAKLEIPEWRHSIFLDENDPDESVESVINYILVGNSINFQFRDYESGEKFRSEYNGQTWTGAFGMWACLKRACDNGIPITNGEYLQSLSQSDVENIFHTSSGPDIPLLNERVKILNQIGEILVNKYDGNFSSVVSGAASYLYHDGNGLLEILNEDFPPYRDCATIATEHGDREIHFLKRSQLAIAVLYGRFHESNKFMIHDPMEFTVFSDYNIPNILRYYDILEYDRSLTEKIDSGEFIEECSQMELELRIATIRAADRLLLKLNEYHEDQITAPQLDWELFQKRDSVDTKPHKSITTNY</sequence>
<name>A0A1I6HUV9_9EURY</name>
<keyword evidence="7" id="KW-1185">Reference proteome</keyword>
<dbReference type="STRING" id="555875.SAMN04488124_2487"/>
<evidence type="ECO:0000313" key="7">
    <source>
        <dbReference type="Proteomes" id="UP000243250"/>
    </source>
</evidence>